<evidence type="ECO:0000313" key="2">
    <source>
        <dbReference type="EMBL" id="KAK7071671.1"/>
    </source>
</evidence>
<organism evidence="2 3">
    <name type="scientific">Halocaridina rubra</name>
    <name type="common">Hawaiian red shrimp</name>
    <dbReference type="NCBI Taxonomy" id="373956"/>
    <lineage>
        <taxon>Eukaryota</taxon>
        <taxon>Metazoa</taxon>
        <taxon>Ecdysozoa</taxon>
        <taxon>Arthropoda</taxon>
        <taxon>Crustacea</taxon>
        <taxon>Multicrustacea</taxon>
        <taxon>Malacostraca</taxon>
        <taxon>Eumalacostraca</taxon>
        <taxon>Eucarida</taxon>
        <taxon>Decapoda</taxon>
        <taxon>Pleocyemata</taxon>
        <taxon>Caridea</taxon>
        <taxon>Atyoidea</taxon>
        <taxon>Atyidae</taxon>
        <taxon>Halocaridina</taxon>
    </lineage>
</organism>
<reference evidence="2 3" key="1">
    <citation type="submission" date="2023-11" db="EMBL/GenBank/DDBJ databases">
        <title>Halocaridina rubra genome assembly.</title>
        <authorList>
            <person name="Smith C."/>
        </authorList>
    </citation>
    <scope>NUCLEOTIDE SEQUENCE [LARGE SCALE GENOMIC DNA]</scope>
    <source>
        <strain evidence="2">EP-1</strain>
        <tissue evidence="2">Whole</tissue>
    </source>
</reference>
<dbReference type="EMBL" id="JAXCGZ010014073">
    <property type="protein sequence ID" value="KAK7071671.1"/>
    <property type="molecule type" value="Genomic_DNA"/>
</dbReference>
<feature type="region of interest" description="Disordered" evidence="1">
    <location>
        <begin position="329"/>
        <end position="364"/>
    </location>
</feature>
<dbReference type="Proteomes" id="UP001381693">
    <property type="component" value="Unassembled WGS sequence"/>
</dbReference>
<proteinExistence type="predicted"/>
<comment type="caution">
    <text evidence="2">The sequence shown here is derived from an EMBL/GenBank/DDBJ whole genome shotgun (WGS) entry which is preliminary data.</text>
</comment>
<feature type="region of interest" description="Disordered" evidence="1">
    <location>
        <begin position="175"/>
        <end position="229"/>
    </location>
</feature>
<keyword evidence="3" id="KW-1185">Reference proteome</keyword>
<evidence type="ECO:0000256" key="1">
    <source>
        <dbReference type="SAM" id="MobiDB-lite"/>
    </source>
</evidence>
<feature type="compositionally biased region" description="Basic residues" evidence="1">
    <location>
        <begin position="175"/>
        <end position="193"/>
    </location>
</feature>
<sequence length="387" mass="41157">MAETKRPFFIETSSPSLLGSASLAFTGGGPRVTSTPRNALSTTIGHNVSRHGTAKGVSPYSVNPFTSQPHLLHKGVALTLRDLVPPPPPQPPPGSRRHREFSRTNTLEELPYACYSATRVASPRPSRTLSLEGGGSPYGGSTNTYQSIDGLTDALRRDEDNRCCSHTCSHSSQCHAHHNHSHNHNHNSHRHGRCNTCGSRNSSVASSCRHSSSRGSRCSHSKPTKASGGSLYSLSRPCCHEPTRISPYNSSGPAIPTHNYRPNFYGWTSPPASPALEDSRLGPRRQVSLESDALLRTDQSQVYSGGSIRSDGDYWCSRDAVSVYGGSTRSAGVETVGDGGGETKSGPQGTSPDSSAVEGAPSDAISCGSCEDTDASFYATCDKQTKL</sequence>
<dbReference type="AlphaFoldDB" id="A0AAN8WSS6"/>
<feature type="compositionally biased region" description="Polar residues" evidence="1">
    <location>
        <begin position="345"/>
        <end position="354"/>
    </location>
</feature>
<gene>
    <name evidence="2" type="ORF">SK128_019477</name>
</gene>
<feature type="compositionally biased region" description="Low complexity" evidence="1">
    <location>
        <begin position="194"/>
        <end position="216"/>
    </location>
</feature>
<evidence type="ECO:0000313" key="3">
    <source>
        <dbReference type="Proteomes" id="UP001381693"/>
    </source>
</evidence>
<protein>
    <submittedName>
        <fullName evidence="2">Uncharacterized protein</fullName>
    </submittedName>
</protein>
<accession>A0AAN8WSS6</accession>
<feature type="region of interest" description="Disordered" evidence="1">
    <location>
        <begin position="123"/>
        <end position="144"/>
    </location>
</feature>
<name>A0AAN8WSS6_HALRR</name>